<dbReference type="InterPro" id="IPR011055">
    <property type="entry name" value="Dup_hybrid_motif"/>
</dbReference>
<dbReference type="RefSeq" id="WP_310519354.1">
    <property type="nucleotide sequence ID" value="NZ_BAABBS010000001.1"/>
</dbReference>
<dbReference type="EC" id="3.4.24.-" evidence="3"/>
<name>A0ABU1FGP0_9MICO</name>
<sequence>MPALAISPASRPWPAAASGPTDGQSIAVSSEISISPLPQEGYNTGNARTTGDYAQVAGTFVNYSGPIQWPFRTGVPISTDFGPRIPPCWGCSSFHKGIDMNPGNGSPIQAISDGIVREISRVDNGGLGAYVMIDHVIDGRRITSVYAHMQEGSVNVDQGQLVEVGDMIGLVGNTGQSTGPHLHFEILLDGTTPTDPYAWLSERVTP</sequence>
<accession>A0ABU1FGP0</accession>
<evidence type="ECO:0000259" key="2">
    <source>
        <dbReference type="Pfam" id="PF01551"/>
    </source>
</evidence>
<proteinExistence type="predicted"/>
<dbReference type="Proteomes" id="UP001260072">
    <property type="component" value="Unassembled WGS sequence"/>
</dbReference>
<dbReference type="Pfam" id="PF01551">
    <property type="entry name" value="Peptidase_M23"/>
    <property type="match status" value="1"/>
</dbReference>
<reference evidence="4" key="1">
    <citation type="submission" date="2023-07" db="EMBL/GenBank/DDBJ databases">
        <title>Description of three actinobacteria isolated from air of manufacturing shop in a pharmaceutical factory.</title>
        <authorList>
            <person name="Zhang D.-F."/>
        </authorList>
    </citation>
    <scope>NUCLEOTIDE SEQUENCE [LARGE SCALE GENOMIC DNA]</scope>
    <source>
        <strain evidence="4">CCTCC AB 2011122</strain>
    </source>
</reference>
<dbReference type="Gene3D" id="2.70.70.10">
    <property type="entry name" value="Glucose Permease (Domain IIA)"/>
    <property type="match status" value="1"/>
</dbReference>
<gene>
    <name evidence="3" type="ORF">RH861_00930</name>
</gene>
<evidence type="ECO:0000256" key="1">
    <source>
        <dbReference type="SAM" id="MobiDB-lite"/>
    </source>
</evidence>
<dbReference type="EMBL" id="JAVKGS010000001">
    <property type="protein sequence ID" value="MDR5690621.1"/>
    <property type="molecule type" value="Genomic_DNA"/>
</dbReference>
<feature type="region of interest" description="Disordered" evidence="1">
    <location>
        <begin position="1"/>
        <end position="24"/>
    </location>
</feature>
<dbReference type="InterPro" id="IPR016047">
    <property type="entry name" value="M23ase_b-sheet_dom"/>
</dbReference>
<protein>
    <submittedName>
        <fullName evidence="3">M23 family metallopeptidase</fullName>
        <ecNumber evidence="3">3.4.24.-</ecNumber>
    </submittedName>
</protein>
<dbReference type="PANTHER" id="PTHR21666:SF270">
    <property type="entry name" value="MUREIN HYDROLASE ACTIVATOR ENVC"/>
    <property type="match status" value="1"/>
</dbReference>
<dbReference type="InterPro" id="IPR050570">
    <property type="entry name" value="Cell_wall_metabolism_enzyme"/>
</dbReference>
<dbReference type="PANTHER" id="PTHR21666">
    <property type="entry name" value="PEPTIDASE-RELATED"/>
    <property type="match status" value="1"/>
</dbReference>
<evidence type="ECO:0000313" key="3">
    <source>
        <dbReference type="EMBL" id="MDR5690621.1"/>
    </source>
</evidence>
<evidence type="ECO:0000313" key="4">
    <source>
        <dbReference type="Proteomes" id="UP001260072"/>
    </source>
</evidence>
<organism evidence="3 4">
    <name type="scientific">Agromyces indicus</name>
    <dbReference type="NCBI Taxonomy" id="758919"/>
    <lineage>
        <taxon>Bacteria</taxon>
        <taxon>Bacillati</taxon>
        <taxon>Actinomycetota</taxon>
        <taxon>Actinomycetes</taxon>
        <taxon>Micrococcales</taxon>
        <taxon>Microbacteriaceae</taxon>
        <taxon>Agromyces</taxon>
    </lineage>
</organism>
<dbReference type="GO" id="GO:0016787">
    <property type="term" value="F:hydrolase activity"/>
    <property type="evidence" value="ECO:0007669"/>
    <property type="project" value="UniProtKB-KW"/>
</dbReference>
<keyword evidence="3" id="KW-0378">Hydrolase</keyword>
<dbReference type="CDD" id="cd12797">
    <property type="entry name" value="M23_peptidase"/>
    <property type="match status" value="1"/>
</dbReference>
<feature type="compositionally biased region" description="Low complexity" evidence="1">
    <location>
        <begin position="1"/>
        <end position="18"/>
    </location>
</feature>
<dbReference type="SUPFAM" id="SSF51261">
    <property type="entry name" value="Duplicated hybrid motif"/>
    <property type="match status" value="1"/>
</dbReference>
<keyword evidence="4" id="KW-1185">Reference proteome</keyword>
<feature type="domain" description="M23ase beta-sheet core" evidence="2">
    <location>
        <begin position="94"/>
        <end position="195"/>
    </location>
</feature>
<comment type="caution">
    <text evidence="3">The sequence shown here is derived from an EMBL/GenBank/DDBJ whole genome shotgun (WGS) entry which is preliminary data.</text>
</comment>